<dbReference type="SUPFAM" id="SSF55811">
    <property type="entry name" value="Nudix"/>
    <property type="match status" value="1"/>
</dbReference>
<proteinExistence type="predicted"/>
<evidence type="ECO:0000256" key="3">
    <source>
        <dbReference type="ARBA" id="ARBA00022723"/>
    </source>
</evidence>
<dbReference type="PANTHER" id="PTHR12318:SF0">
    <property type="entry name" value="ACYL-COENZYME A DIPHOSPHATASE NUDT19"/>
    <property type="match status" value="1"/>
</dbReference>
<evidence type="ECO:0000256" key="4">
    <source>
        <dbReference type="ARBA" id="ARBA00022801"/>
    </source>
</evidence>
<dbReference type="PANTHER" id="PTHR12318">
    <property type="entry name" value="TESTOSTERONE-REGULATED PROTEIN RP2"/>
    <property type="match status" value="1"/>
</dbReference>
<organism evidence="8 9">
    <name type="scientific">Sulfobacillus acidophilus</name>
    <dbReference type="NCBI Taxonomy" id="53633"/>
    <lineage>
        <taxon>Bacteria</taxon>
        <taxon>Bacillati</taxon>
        <taxon>Bacillota</taxon>
        <taxon>Clostridia</taxon>
        <taxon>Eubacteriales</taxon>
        <taxon>Clostridiales Family XVII. Incertae Sedis</taxon>
        <taxon>Sulfobacillus</taxon>
    </lineage>
</organism>
<dbReference type="InterPro" id="IPR039121">
    <property type="entry name" value="NUDT19"/>
</dbReference>
<dbReference type="Pfam" id="PF00293">
    <property type="entry name" value="NUDIX"/>
    <property type="match status" value="1"/>
</dbReference>
<keyword evidence="5" id="KW-0460">Magnesium</keyword>
<evidence type="ECO:0000256" key="1">
    <source>
        <dbReference type="ARBA" id="ARBA00001936"/>
    </source>
</evidence>
<sequence>MSDAPLIPASTLVLISRHGKPLSVLLLQRAPTLRAFPGLWAFPGGRVDAVDCDTRWLSGLQPNASVLARLMQARDQSPLSVKTADYLQCMRIKAEAPSTWMPDRGNQELWPYWVAAVRECYEETGLALANWNTGGPLNFGSFYYLGRLVPPPQVPYRFDTRFFAVLVDQFPVVVREPEATSYRWIGVHEALAQLELANPTRYVLLWLSQWCTAAAFENRWQKDEDQWKS</sequence>
<keyword evidence="4 8" id="KW-0378">Hydrolase</keyword>
<accession>A0A2T2WKW6</accession>
<evidence type="ECO:0000313" key="8">
    <source>
        <dbReference type="EMBL" id="PSR22867.1"/>
    </source>
</evidence>
<feature type="domain" description="Nudix hydrolase" evidence="7">
    <location>
        <begin position="5"/>
        <end position="209"/>
    </location>
</feature>
<protein>
    <submittedName>
        <fullName evidence="8">NUDIX hydrolase</fullName>
    </submittedName>
</protein>
<evidence type="ECO:0000256" key="5">
    <source>
        <dbReference type="ARBA" id="ARBA00022842"/>
    </source>
</evidence>
<evidence type="ECO:0000313" key="9">
    <source>
        <dbReference type="Proteomes" id="UP000241848"/>
    </source>
</evidence>
<dbReference type="PROSITE" id="PS51462">
    <property type="entry name" value="NUDIX"/>
    <property type="match status" value="1"/>
</dbReference>
<dbReference type="InterPro" id="IPR015797">
    <property type="entry name" value="NUDIX_hydrolase-like_dom_sf"/>
</dbReference>
<comment type="cofactor">
    <cofactor evidence="2">
        <name>Mg(2+)</name>
        <dbReference type="ChEBI" id="CHEBI:18420"/>
    </cofactor>
</comment>
<name>A0A2T2WKW6_9FIRM</name>
<evidence type="ECO:0000256" key="2">
    <source>
        <dbReference type="ARBA" id="ARBA00001946"/>
    </source>
</evidence>
<keyword evidence="3" id="KW-0479">Metal-binding</keyword>
<gene>
    <name evidence="8" type="ORF">C7B45_05205</name>
</gene>
<dbReference type="AlphaFoldDB" id="A0A2T2WKW6"/>
<dbReference type="Proteomes" id="UP000241848">
    <property type="component" value="Unassembled WGS sequence"/>
</dbReference>
<dbReference type="CDD" id="cd18870">
    <property type="entry name" value="NUDIX_AcylCoAdiphos_Nudt19"/>
    <property type="match status" value="1"/>
</dbReference>
<dbReference type="EMBL" id="PXYV01000011">
    <property type="protein sequence ID" value="PSR22867.1"/>
    <property type="molecule type" value="Genomic_DNA"/>
</dbReference>
<dbReference type="GO" id="GO:0046872">
    <property type="term" value="F:metal ion binding"/>
    <property type="evidence" value="ECO:0007669"/>
    <property type="project" value="UniProtKB-KW"/>
</dbReference>
<comment type="caution">
    <text evidence="8">The sequence shown here is derived from an EMBL/GenBank/DDBJ whole genome shotgun (WGS) entry which is preliminary data.</text>
</comment>
<evidence type="ECO:0000259" key="7">
    <source>
        <dbReference type="PROSITE" id="PS51462"/>
    </source>
</evidence>
<dbReference type="GO" id="GO:0016818">
    <property type="term" value="F:hydrolase activity, acting on acid anhydrides, in phosphorus-containing anhydrides"/>
    <property type="evidence" value="ECO:0007669"/>
    <property type="project" value="InterPro"/>
</dbReference>
<comment type="cofactor">
    <cofactor evidence="1">
        <name>Mn(2+)</name>
        <dbReference type="ChEBI" id="CHEBI:29035"/>
    </cofactor>
</comment>
<keyword evidence="6" id="KW-0464">Manganese</keyword>
<dbReference type="Gene3D" id="3.90.79.10">
    <property type="entry name" value="Nucleoside Triphosphate Pyrophosphohydrolase"/>
    <property type="match status" value="2"/>
</dbReference>
<reference evidence="8 9" key="1">
    <citation type="journal article" date="2014" name="BMC Genomics">
        <title>Comparison of environmental and isolate Sulfobacillus genomes reveals diverse carbon, sulfur, nitrogen, and hydrogen metabolisms.</title>
        <authorList>
            <person name="Justice N.B."/>
            <person name="Norman A."/>
            <person name="Brown C.T."/>
            <person name="Singh A."/>
            <person name="Thomas B.C."/>
            <person name="Banfield J.F."/>
        </authorList>
    </citation>
    <scope>NUCLEOTIDE SEQUENCE [LARGE SCALE GENOMIC DNA]</scope>
    <source>
        <strain evidence="8">AMDSBA3</strain>
    </source>
</reference>
<dbReference type="InterPro" id="IPR000086">
    <property type="entry name" value="NUDIX_hydrolase_dom"/>
</dbReference>
<evidence type="ECO:0000256" key="6">
    <source>
        <dbReference type="ARBA" id="ARBA00023211"/>
    </source>
</evidence>